<dbReference type="SUPFAM" id="SSF49785">
    <property type="entry name" value="Galactose-binding domain-like"/>
    <property type="match status" value="1"/>
</dbReference>
<evidence type="ECO:0000256" key="2">
    <source>
        <dbReference type="SAM" id="SignalP"/>
    </source>
</evidence>
<organism evidence="4">
    <name type="scientific">Hemiselmis andersenii</name>
    <name type="common">Cryptophyte alga</name>
    <dbReference type="NCBI Taxonomy" id="464988"/>
    <lineage>
        <taxon>Eukaryota</taxon>
        <taxon>Cryptophyceae</taxon>
        <taxon>Cryptomonadales</taxon>
        <taxon>Hemiselmidaceae</taxon>
        <taxon>Hemiselmis</taxon>
    </lineage>
</organism>
<dbReference type="EMBL" id="HBFK01034535">
    <property type="protein sequence ID" value="CAD8754423.1"/>
    <property type="molecule type" value="Transcribed_RNA"/>
</dbReference>
<feature type="domain" description="NADH:ubiquinone oxidoreductase intermediate-associated protein 30" evidence="3">
    <location>
        <begin position="37"/>
        <end position="185"/>
    </location>
</feature>
<accession>A0A6U2CT99</accession>
<feature type="region of interest" description="Disordered" evidence="1">
    <location>
        <begin position="334"/>
        <end position="363"/>
    </location>
</feature>
<evidence type="ECO:0000256" key="1">
    <source>
        <dbReference type="SAM" id="MobiDB-lite"/>
    </source>
</evidence>
<evidence type="ECO:0000259" key="3">
    <source>
        <dbReference type="Pfam" id="PF08547"/>
    </source>
</evidence>
<name>A0A6U2CT99_HEMAN</name>
<evidence type="ECO:0000313" key="4">
    <source>
        <dbReference type="EMBL" id="CAD8754423.1"/>
    </source>
</evidence>
<dbReference type="AlphaFoldDB" id="A0A6U2CT99"/>
<keyword evidence="2" id="KW-0732">Signal</keyword>
<reference evidence="4" key="1">
    <citation type="submission" date="2021-01" db="EMBL/GenBank/DDBJ databases">
        <authorList>
            <person name="Corre E."/>
            <person name="Pelletier E."/>
            <person name="Niang G."/>
            <person name="Scheremetjew M."/>
            <person name="Finn R."/>
            <person name="Kale V."/>
            <person name="Holt S."/>
            <person name="Cochrane G."/>
            <person name="Meng A."/>
            <person name="Brown T."/>
            <person name="Cohen L."/>
        </authorList>
    </citation>
    <scope>NUCLEOTIDE SEQUENCE</scope>
    <source>
        <strain evidence="4">CCMP441</strain>
    </source>
</reference>
<feature type="chain" id="PRO_5030159929" description="NADH:ubiquinone oxidoreductase intermediate-associated protein 30 domain-containing protein" evidence="2">
    <location>
        <begin position="23"/>
        <end position="392"/>
    </location>
</feature>
<feature type="signal peptide" evidence="2">
    <location>
        <begin position="1"/>
        <end position="22"/>
    </location>
</feature>
<gene>
    <name evidence="4" type="ORF">HAND1043_LOCUS20931</name>
</gene>
<dbReference type="InterPro" id="IPR008979">
    <property type="entry name" value="Galactose-bd-like_sf"/>
</dbReference>
<dbReference type="InterPro" id="IPR013857">
    <property type="entry name" value="NADH-UbQ_OxRdtase-assoc_prot30"/>
</dbReference>
<feature type="compositionally biased region" description="Low complexity" evidence="1">
    <location>
        <begin position="335"/>
        <end position="352"/>
    </location>
</feature>
<dbReference type="Pfam" id="PF08547">
    <property type="entry name" value="CIA30"/>
    <property type="match status" value="1"/>
</dbReference>
<proteinExistence type="predicted"/>
<protein>
    <recommendedName>
        <fullName evidence="3">NADH:ubiquinone oxidoreductase intermediate-associated protein 30 domain-containing protein</fullName>
    </recommendedName>
</protein>
<sequence>MSPSSLLLLVATTSLFAVAINADKTLAGGSGGWSDGEWYVQVDGVMGGKSSGSLSFPSSSVMQFSGVISLDGGGFSSVRSYRMSHDLSSYAGVSVAFETMAPGSVPMGMHIQFAMSGSRYSYAAAYAIPPGQNAGDVATVFLPLWAFNRATSSGFLCSDCELDPTKVSGIDFYVLFQEGPFSVKILNVTAMDRVPEPPAGPTTPLANSAAVVSLISSTIKRSAYLYDQGYTELCTALYDATARLVAGSSSAADASRDAACAGLERATQVSSDPADRAWVLRRALDAVLAVEEGTALPGDGEYPKVAQGDWTANKQTSGWDVCRSGHPVTYPIVKPSAPSADSSPATAAATPAGLGAEPGSSVSHASRGAVHLTSVIMATAAGLLLRSCFSLV</sequence>